<dbReference type="SUPFAM" id="SSF53474">
    <property type="entry name" value="alpha/beta-Hydrolases"/>
    <property type="match status" value="1"/>
</dbReference>
<dbReference type="OrthoDB" id="9788260at2"/>
<dbReference type="Pfam" id="PF12146">
    <property type="entry name" value="Hydrolase_4"/>
    <property type="match status" value="1"/>
</dbReference>
<dbReference type="InterPro" id="IPR051044">
    <property type="entry name" value="MAG_DAG_Lipase"/>
</dbReference>
<feature type="domain" description="Serine aminopeptidase S33" evidence="1">
    <location>
        <begin position="45"/>
        <end position="295"/>
    </location>
</feature>
<accession>A0A1G7GI41</accession>
<dbReference type="Gene3D" id="3.40.50.1820">
    <property type="entry name" value="alpha/beta hydrolase"/>
    <property type="match status" value="1"/>
</dbReference>
<dbReference type="EMBL" id="FNBL01000001">
    <property type="protein sequence ID" value="SDE87784.1"/>
    <property type="molecule type" value="Genomic_DNA"/>
</dbReference>
<sequence>MTETAPYFADLAEGPEGGSAYWLTTSDGVRIRAALWPYQGDGTCKGTVFILPGRTECIEKYGRGAADLAARGFASLAIDWRGQGIADRLLADRNIGHVGTFPDYQKDLDAVITLAEEKTMPKPWFILGHSMGGAIGLRALMEGKPFLAAGFSAPMWGIGLTPIQKAMVRFLSPVMHALGLQNRRAPGTKAQTYMLWHPFEDNLLTSDAETYRYMTDQIIAQPDLGLGGPSTHWVSEAIAENDWAREQPLPDVPVLCFLGTDEKIVNTAAVKDLVARWPSCELVPVAHGRHEIPMEAPASRALFYDRLAAVFAAQSA</sequence>
<gene>
    <name evidence="2" type="ORF">SAMN04488117_101575</name>
</gene>
<name>A0A1G7GI41_9RHOB</name>
<dbReference type="InterPro" id="IPR029058">
    <property type="entry name" value="AB_hydrolase_fold"/>
</dbReference>
<dbReference type="Proteomes" id="UP000182284">
    <property type="component" value="Unassembled WGS sequence"/>
</dbReference>
<reference evidence="2 3" key="1">
    <citation type="submission" date="2016-10" db="EMBL/GenBank/DDBJ databases">
        <authorList>
            <person name="de Groot N.N."/>
        </authorList>
    </citation>
    <scope>NUCLEOTIDE SEQUENCE [LARGE SCALE GENOMIC DNA]</scope>
    <source>
        <strain evidence="2 3">DSM 27375</strain>
    </source>
</reference>
<dbReference type="RefSeq" id="WP_074640821.1">
    <property type="nucleotide sequence ID" value="NZ_FNBL01000001.1"/>
</dbReference>
<dbReference type="AlphaFoldDB" id="A0A1G7GI41"/>
<proteinExistence type="predicted"/>
<dbReference type="InterPro" id="IPR022742">
    <property type="entry name" value="Hydrolase_4"/>
</dbReference>
<evidence type="ECO:0000313" key="3">
    <source>
        <dbReference type="Proteomes" id="UP000182284"/>
    </source>
</evidence>
<evidence type="ECO:0000259" key="1">
    <source>
        <dbReference type="Pfam" id="PF12146"/>
    </source>
</evidence>
<protein>
    <submittedName>
        <fullName evidence="2">Lysophospholipase</fullName>
    </submittedName>
</protein>
<evidence type="ECO:0000313" key="2">
    <source>
        <dbReference type="EMBL" id="SDE87784.1"/>
    </source>
</evidence>
<dbReference type="PANTHER" id="PTHR11614">
    <property type="entry name" value="PHOSPHOLIPASE-RELATED"/>
    <property type="match status" value="1"/>
</dbReference>
<organism evidence="2 3">
    <name type="scientific">Celeribacter baekdonensis</name>
    <dbReference type="NCBI Taxonomy" id="875171"/>
    <lineage>
        <taxon>Bacteria</taxon>
        <taxon>Pseudomonadati</taxon>
        <taxon>Pseudomonadota</taxon>
        <taxon>Alphaproteobacteria</taxon>
        <taxon>Rhodobacterales</taxon>
        <taxon>Roseobacteraceae</taxon>
        <taxon>Celeribacter</taxon>
    </lineage>
</organism>